<sequence>MFDLISIGDSVIDTFLKLHDAEVKCSINRKDCKICMNYGDKIPLDGPPISMVAGNAANNAVGGSRLGLKTAIYVNVGEDDGGERTIKKLKMEKIDTRYVVVNKGMENNYHTVLNFQGERTILIYHQPWKYNLPDLDSSRWVYLTSLSPTFTDTNLIKEITAYLERTGAKLLFNPGTYQMKAGVKKNPRLLSLTETFIVNIEEARRILYGKDDADVSVKKLLKEIADLGPKMVIITDGAEGSYGFDGEKYYHLGIFEAKLLEMTGSGDAFATGTLAGLFHGKDLPEAMRWGAANGASVVEQIGPQAGLLTYSQMQEKLKANSKIVAKEI</sequence>
<dbReference type="PROSITE" id="PS00583">
    <property type="entry name" value="PFKB_KINASES_1"/>
    <property type="match status" value="1"/>
</dbReference>
<dbReference type="SUPFAM" id="SSF53613">
    <property type="entry name" value="Ribokinase-like"/>
    <property type="match status" value="1"/>
</dbReference>
<dbReference type="InterPro" id="IPR011611">
    <property type="entry name" value="PfkB_dom"/>
</dbReference>
<evidence type="ECO:0000256" key="1">
    <source>
        <dbReference type="ARBA" id="ARBA00022679"/>
    </source>
</evidence>
<gene>
    <name evidence="4" type="ORF">A3C59_00965</name>
</gene>
<dbReference type="InterPro" id="IPR002173">
    <property type="entry name" value="Carboh/pur_kinase_PfkB_CS"/>
</dbReference>
<evidence type="ECO:0000256" key="2">
    <source>
        <dbReference type="ARBA" id="ARBA00022777"/>
    </source>
</evidence>
<dbReference type="InterPro" id="IPR029056">
    <property type="entry name" value="Ribokinase-like"/>
</dbReference>
<dbReference type="PANTHER" id="PTHR10584:SF166">
    <property type="entry name" value="RIBOKINASE"/>
    <property type="match status" value="1"/>
</dbReference>
<dbReference type="EMBL" id="MFCV01000007">
    <property type="protein sequence ID" value="OGE33689.1"/>
    <property type="molecule type" value="Genomic_DNA"/>
</dbReference>
<comment type="caution">
    <text evidence="4">The sequence shown here is derived from an EMBL/GenBank/DDBJ whole genome shotgun (WGS) entry which is preliminary data.</text>
</comment>
<evidence type="ECO:0000313" key="4">
    <source>
        <dbReference type="EMBL" id="OGE33689.1"/>
    </source>
</evidence>
<dbReference type="PANTHER" id="PTHR10584">
    <property type="entry name" value="SUGAR KINASE"/>
    <property type="match status" value="1"/>
</dbReference>
<accession>A0A1F5JYF0</accession>
<evidence type="ECO:0000313" key="5">
    <source>
        <dbReference type="Proteomes" id="UP000176902"/>
    </source>
</evidence>
<dbReference type="GO" id="GO:0016301">
    <property type="term" value="F:kinase activity"/>
    <property type="evidence" value="ECO:0007669"/>
    <property type="project" value="UniProtKB-KW"/>
</dbReference>
<dbReference type="Proteomes" id="UP000176902">
    <property type="component" value="Unassembled WGS sequence"/>
</dbReference>
<dbReference type="Gene3D" id="3.40.1190.20">
    <property type="match status" value="1"/>
</dbReference>
<name>A0A1F5JYF0_9BACT</name>
<proteinExistence type="predicted"/>
<reference evidence="4 5" key="1">
    <citation type="journal article" date="2016" name="Nat. Commun.">
        <title>Thousands of microbial genomes shed light on interconnected biogeochemical processes in an aquifer system.</title>
        <authorList>
            <person name="Anantharaman K."/>
            <person name="Brown C.T."/>
            <person name="Hug L.A."/>
            <person name="Sharon I."/>
            <person name="Castelle C.J."/>
            <person name="Probst A.J."/>
            <person name="Thomas B.C."/>
            <person name="Singh A."/>
            <person name="Wilkins M.J."/>
            <person name="Karaoz U."/>
            <person name="Brodie E.L."/>
            <person name="Williams K.H."/>
            <person name="Hubbard S.S."/>
            <person name="Banfield J.F."/>
        </authorList>
    </citation>
    <scope>NUCLEOTIDE SEQUENCE [LARGE SCALE GENOMIC DNA]</scope>
</reference>
<keyword evidence="1" id="KW-0808">Transferase</keyword>
<dbReference type="AlphaFoldDB" id="A0A1F5JYF0"/>
<feature type="domain" description="Carbohydrate kinase PfkB" evidence="3">
    <location>
        <begin position="53"/>
        <end position="306"/>
    </location>
</feature>
<organism evidence="4 5">
    <name type="scientific">Candidatus Daviesbacteria bacterium RIFCSPHIGHO2_02_FULL_36_13</name>
    <dbReference type="NCBI Taxonomy" id="1797768"/>
    <lineage>
        <taxon>Bacteria</taxon>
        <taxon>Candidatus Daviesiibacteriota</taxon>
    </lineage>
</organism>
<evidence type="ECO:0000259" key="3">
    <source>
        <dbReference type="Pfam" id="PF00294"/>
    </source>
</evidence>
<dbReference type="STRING" id="1797768.A3C59_00965"/>
<keyword evidence="2" id="KW-0418">Kinase</keyword>
<dbReference type="Pfam" id="PF00294">
    <property type="entry name" value="PfkB"/>
    <property type="match status" value="1"/>
</dbReference>
<protein>
    <recommendedName>
        <fullName evidence="3">Carbohydrate kinase PfkB domain-containing protein</fullName>
    </recommendedName>
</protein>